<keyword evidence="2" id="KW-1185">Reference proteome</keyword>
<sequence>MKNDNLIFSEAKINQSKPGKLIFFLIKLIFIDQTNTIVIQKISQYLVHSNMTKSSFGKKLSRLILIETFCQYGQQYQLKKISIFVNNKLLFNQLNYKFTLQSDGFRVQFIKENQFIWIPSNQDINRVYVFEQND</sequence>
<accession>A0A8S1XMS4</accession>
<dbReference type="AlphaFoldDB" id="A0A8S1XMS4"/>
<organism evidence="1 2">
    <name type="scientific">Paramecium pentaurelia</name>
    <dbReference type="NCBI Taxonomy" id="43138"/>
    <lineage>
        <taxon>Eukaryota</taxon>
        <taxon>Sar</taxon>
        <taxon>Alveolata</taxon>
        <taxon>Ciliophora</taxon>
        <taxon>Intramacronucleata</taxon>
        <taxon>Oligohymenophorea</taxon>
        <taxon>Peniculida</taxon>
        <taxon>Parameciidae</taxon>
        <taxon>Paramecium</taxon>
    </lineage>
</organism>
<dbReference type="EMBL" id="CAJJDO010000132">
    <property type="protein sequence ID" value="CAD8202710.1"/>
    <property type="molecule type" value="Genomic_DNA"/>
</dbReference>
<evidence type="ECO:0000313" key="2">
    <source>
        <dbReference type="Proteomes" id="UP000689195"/>
    </source>
</evidence>
<reference evidence="1" key="1">
    <citation type="submission" date="2021-01" db="EMBL/GenBank/DDBJ databases">
        <authorList>
            <consortium name="Genoscope - CEA"/>
            <person name="William W."/>
        </authorList>
    </citation>
    <scope>NUCLEOTIDE SEQUENCE</scope>
</reference>
<name>A0A8S1XMS4_9CILI</name>
<dbReference type="Proteomes" id="UP000689195">
    <property type="component" value="Unassembled WGS sequence"/>
</dbReference>
<comment type="caution">
    <text evidence="1">The sequence shown here is derived from an EMBL/GenBank/DDBJ whole genome shotgun (WGS) entry which is preliminary data.</text>
</comment>
<gene>
    <name evidence="1" type="ORF">PPENT_87.1.T1320006</name>
</gene>
<evidence type="ECO:0000313" key="1">
    <source>
        <dbReference type="EMBL" id="CAD8202710.1"/>
    </source>
</evidence>
<protein>
    <submittedName>
        <fullName evidence="1">Uncharacterized protein</fullName>
    </submittedName>
</protein>
<proteinExistence type="predicted"/>